<protein>
    <recommendedName>
        <fullName evidence="1">DUF1023 domain-containing protein</fullName>
    </recommendedName>
</protein>
<organism evidence="2 3">
    <name type="scientific">Corynebacterium deserti GIMN1.010</name>
    <dbReference type="NCBI Taxonomy" id="931089"/>
    <lineage>
        <taxon>Bacteria</taxon>
        <taxon>Bacillati</taxon>
        <taxon>Actinomycetota</taxon>
        <taxon>Actinomycetes</taxon>
        <taxon>Mycobacteriales</taxon>
        <taxon>Corynebacteriaceae</taxon>
        <taxon>Corynebacterium</taxon>
    </lineage>
</organism>
<gene>
    <name evidence="2" type="ORF">CDES_12540</name>
</gene>
<dbReference type="Proteomes" id="UP000068067">
    <property type="component" value="Chromosome"/>
</dbReference>
<dbReference type="InterPro" id="IPR029058">
    <property type="entry name" value="AB_hydrolase_fold"/>
</dbReference>
<evidence type="ECO:0000313" key="2">
    <source>
        <dbReference type="EMBL" id="ALC06852.1"/>
    </source>
</evidence>
<accession>A0A0M4CHX5</accession>
<dbReference type="EMBL" id="CP009220">
    <property type="protein sequence ID" value="ALC06852.1"/>
    <property type="molecule type" value="Genomic_DNA"/>
</dbReference>
<dbReference type="OrthoDB" id="5969911at2"/>
<keyword evidence="3" id="KW-1185">Reference proteome</keyword>
<evidence type="ECO:0000313" key="3">
    <source>
        <dbReference type="Proteomes" id="UP000068067"/>
    </source>
</evidence>
<sequence length="382" mass="40076">MLALRSVDLELTASSIEQAARRLAATSTEQQAHWSDVATLTDASSFEMGFNRLDSYVYDLSHLSSQMLDVARTVLATSDVVKTLEGYIAYLENLADRSITITVMLNYLSSIGQLLDLLCAREIDALCVALTPAPLRHLSDFTGLPSTAIHEYHLINAPPAIQVLTAANPDMQILESGDGTLVAAFGDIDTASTATTIVAGVGSSDPSSWQSNLDRARTVHTTTGSATVLWLGYQAPQSIPLAVSGQAASRAAPDLQRFQASLKARTPSQSQVVVGYSYGSTVVGHAARGGELDADAIVLVGSPGAGSGIVHASQLGTPVYSVTGHADPIGFSATDLGGIHGADPTSRSFGATVWDSGSDHSGYWEDPQFLANLETVVKSVQK</sequence>
<dbReference type="ESTHER" id="9cory-a0a0m4chx5">
    <property type="family name" value="Duf_1023"/>
</dbReference>
<reference evidence="2 3" key="1">
    <citation type="submission" date="2014-08" db="EMBL/GenBank/DDBJ databases">
        <title>Complete genome sequence of Corynebacterium deserti GIMN1.010 (=DSM 45689), isolated from desert sand in western China.</title>
        <authorList>
            <person name="Ruckert C."/>
            <person name="Albersmeier A."/>
            <person name="Kalinowski J."/>
        </authorList>
    </citation>
    <scope>NUCLEOTIDE SEQUENCE [LARGE SCALE GENOMIC DNA]</scope>
    <source>
        <strain evidence="2 3">GIMN1.010</strain>
    </source>
</reference>
<dbReference type="InterPro" id="IPR010427">
    <property type="entry name" value="DUF1023"/>
</dbReference>
<dbReference type="SUPFAM" id="SSF53474">
    <property type="entry name" value="alpha/beta-Hydrolases"/>
    <property type="match status" value="1"/>
</dbReference>
<dbReference type="Pfam" id="PF06259">
    <property type="entry name" value="Abhydrolase_8"/>
    <property type="match status" value="1"/>
</dbReference>
<dbReference type="RefSeq" id="WP_053545746.1">
    <property type="nucleotide sequence ID" value="NZ_CP009220.1"/>
</dbReference>
<dbReference type="PATRIC" id="fig|931089.4.peg.2534"/>
<feature type="domain" description="DUF1023" evidence="1">
    <location>
        <begin position="179"/>
        <end position="329"/>
    </location>
</feature>
<dbReference type="AlphaFoldDB" id="A0A0M4CHX5"/>
<dbReference type="KEGG" id="cdx:CDES_12540"/>
<dbReference type="STRING" id="931089.CDES_12540"/>
<proteinExistence type="predicted"/>
<dbReference type="Gene3D" id="3.40.50.1820">
    <property type="entry name" value="alpha/beta hydrolase"/>
    <property type="match status" value="1"/>
</dbReference>
<name>A0A0M4CHX5_9CORY</name>
<evidence type="ECO:0000259" key="1">
    <source>
        <dbReference type="Pfam" id="PF06259"/>
    </source>
</evidence>